<evidence type="ECO:0000313" key="2">
    <source>
        <dbReference type="Proteomes" id="UP000050525"/>
    </source>
</evidence>
<protein>
    <recommendedName>
        <fullName evidence="3">Reverse transcriptase domain-containing protein</fullName>
    </recommendedName>
</protein>
<reference evidence="1 2" key="1">
    <citation type="journal article" date="2012" name="Genome Biol.">
        <title>Sequencing three crocodilian genomes to illuminate the evolution of archosaurs and amniotes.</title>
        <authorList>
            <person name="St John J.A."/>
            <person name="Braun E.L."/>
            <person name="Isberg S.R."/>
            <person name="Miles L.G."/>
            <person name="Chong A.Y."/>
            <person name="Gongora J."/>
            <person name="Dalzell P."/>
            <person name="Moran C."/>
            <person name="Bed'hom B."/>
            <person name="Abzhanov A."/>
            <person name="Burgess S.C."/>
            <person name="Cooksey A.M."/>
            <person name="Castoe T.A."/>
            <person name="Crawford N.G."/>
            <person name="Densmore L.D."/>
            <person name="Drew J.C."/>
            <person name="Edwards S.V."/>
            <person name="Faircloth B.C."/>
            <person name="Fujita M.K."/>
            <person name="Greenwold M.J."/>
            <person name="Hoffmann F.G."/>
            <person name="Howard J.M."/>
            <person name="Iguchi T."/>
            <person name="Janes D.E."/>
            <person name="Khan S.Y."/>
            <person name="Kohno S."/>
            <person name="de Koning A.J."/>
            <person name="Lance S.L."/>
            <person name="McCarthy F.M."/>
            <person name="McCormack J.E."/>
            <person name="Merchant M.E."/>
            <person name="Peterson D.G."/>
            <person name="Pollock D.D."/>
            <person name="Pourmand N."/>
            <person name="Raney B.J."/>
            <person name="Roessler K.A."/>
            <person name="Sanford J.R."/>
            <person name="Sawyer R.H."/>
            <person name="Schmidt C.J."/>
            <person name="Triplett E.W."/>
            <person name="Tuberville T.D."/>
            <person name="Venegas-Anaya M."/>
            <person name="Howard J.T."/>
            <person name="Jarvis E.D."/>
            <person name="Guillette L.J.Jr."/>
            <person name="Glenn T.C."/>
            <person name="Green R.E."/>
            <person name="Ray D.A."/>
        </authorList>
    </citation>
    <scope>NUCLEOTIDE SEQUENCE [LARGE SCALE GENOMIC DNA]</scope>
    <source>
        <strain evidence="1">KSC_2009_1</strain>
    </source>
</reference>
<organism evidence="1 2">
    <name type="scientific">Alligator mississippiensis</name>
    <name type="common">American alligator</name>
    <dbReference type="NCBI Taxonomy" id="8496"/>
    <lineage>
        <taxon>Eukaryota</taxon>
        <taxon>Metazoa</taxon>
        <taxon>Chordata</taxon>
        <taxon>Craniata</taxon>
        <taxon>Vertebrata</taxon>
        <taxon>Euteleostomi</taxon>
        <taxon>Archelosauria</taxon>
        <taxon>Archosauria</taxon>
        <taxon>Crocodylia</taxon>
        <taxon>Alligatoridae</taxon>
        <taxon>Alligatorinae</taxon>
        <taxon>Alligator</taxon>
    </lineage>
</organism>
<dbReference type="AlphaFoldDB" id="A0A151NYE6"/>
<dbReference type="EMBL" id="AKHW03001628">
    <property type="protein sequence ID" value="KYO41455.1"/>
    <property type="molecule type" value="Genomic_DNA"/>
</dbReference>
<evidence type="ECO:0008006" key="3">
    <source>
        <dbReference type="Google" id="ProtNLM"/>
    </source>
</evidence>
<dbReference type="PANTHER" id="PTHR19446">
    <property type="entry name" value="REVERSE TRANSCRIPTASES"/>
    <property type="match status" value="1"/>
</dbReference>
<dbReference type="STRING" id="8496.A0A151NYE6"/>
<proteinExistence type="predicted"/>
<comment type="caution">
    <text evidence="1">The sequence shown here is derived from an EMBL/GenBank/DDBJ whole genome shotgun (WGS) entry which is preliminary data.</text>
</comment>
<name>A0A151NYE6_ALLMI</name>
<evidence type="ECO:0000313" key="1">
    <source>
        <dbReference type="EMBL" id="KYO41455.1"/>
    </source>
</evidence>
<gene>
    <name evidence="1" type="ORF">Y1Q_0006261</name>
</gene>
<sequence length="114" mass="13248">MRQCLQGLIQALGEAKQQQLEEKVEKILQRFNTSRTPGSDGLPKEFYVTFWDLVGTDLLELFQERLQKGRLGAWMDRGLVTLLHEKSSKTELKNWRPITLLNFDYKLLAKVLAK</sequence>
<accession>A0A151NYE6</accession>
<keyword evidence="2" id="KW-1185">Reference proteome</keyword>
<dbReference type="Proteomes" id="UP000050525">
    <property type="component" value="Unassembled WGS sequence"/>
</dbReference>